<accession>A0ACC3DLA7</accession>
<name>A0ACC3DLA7_9PEZI</name>
<protein>
    <submittedName>
        <fullName evidence="1">Uncharacterized protein</fullName>
    </submittedName>
</protein>
<comment type="caution">
    <text evidence="1">The sequence shown here is derived from an EMBL/GenBank/DDBJ whole genome shotgun (WGS) entry which is preliminary data.</text>
</comment>
<dbReference type="EMBL" id="JAWDJW010002800">
    <property type="protein sequence ID" value="KAK3077490.1"/>
    <property type="molecule type" value="Genomic_DNA"/>
</dbReference>
<gene>
    <name evidence="1" type="ORF">LTS18_010126</name>
</gene>
<evidence type="ECO:0000313" key="2">
    <source>
        <dbReference type="Proteomes" id="UP001186974"/>
    </source>
</evidence>
<sequence>VAHRNAPPELIREFVDFAWTQLHANKQCHVGRQQTPQKPPRQPRALFATGGCSERRRSRRLEYNSSSPSSDDEDVTDERRICRA</sequence>
<dbReference type="Proteomes" id="UP001186974">
    <property type="component" value="Unassembled WGS sequence"/>
</dbReference>
<reference evidence="1" key="1">
    <citation type="submission" date="2024-09" db="EMBL/GenBank/DDBJ databases">
        <title>Black Yeasts Isolated from many extreme environments.</title>
        <authorList>
            <person name="Coleine C."/>
            <person name="Stajich J.E."/>
            <person name="Selbmann L."/>
        </authorList>
    </citation>
    <scope>NUCLEOTIDE SEQUENCE</scope>
    <source>
        <strain evidence="1">CCFEE 5737</strain>
    </source>
</reference>
<keyword evidence="2" id="KW-1185">Reference proteome</keyword>
<evidence type="ECO:0000313" key="1">
    <source>
        <dbReference type="EMBL" id="KAK3077490.1"/>
    </source>
</evidence>
<feature type="non-terminal residue" evidence="1">
    <location>
        <position position="1"/>
    </location>
</feature>
<feature type="non-terminal residue" evidence="1">
    <location>
        <position position="84"/>
    </location>
</feature>
<proteinExistence type="predicted"/>
<organism evidence="1 2">
    <name type="scientific">Coniosporium uncinatum</name>
    <dbReference type="NCBI Taxonomy" id="93489"/>
    <lineage>
        <taxon>Eukaryota</taxon>
        <taxon>Fungi</taxon>
        <taxon>Dikarya</taxon>
        <taxon>Ascomycota</taxon>
        <taxon>Pezizomycotina</taxon>
        <taxon>Dothideomycetes</taxon>
        <taxon>Dothideomycetes incertae sedis</taxon>
        <taxon>Coniosporium</taxon>
    </lineage>
</organism>